<keyword evidence="8" id="KW-1185">Reference proteome</keyword>
<dbReference type="GO" id="GO:0071949">
    <property type="term" value="F:FAD binding"/>
    <property type="evidence" value="ECO:0007669"/>
    <property type="project" value="InterPro"/>
</dbReference>
<dbReference type="Gene3D" id="3.50.50.60">
    <property type="entry name" value="FAD/NAD(P)-binding domain"/>
    <property type="match status" value="1"/>
</dbReference>
<feature type="domain" description="FAD-binding" evidence="6">
    <location>
        <begin position="272"/>
        <end position="315"/>
    </location>
</feature>
<evidence type="ECO:0000313" key="7">
    <source>
        <dbReference type="EMBL" id="KAF2092488.1"/>
    </source>
</evidence>
<dbReference type="InterPro" id="IPR050493">
    <property type="entry name" value="FAD-dep_Monooxygenase_BioMet"/>
</dbReference>
<dbReference type="GO" id="GO:0004497">
    <property type="term" value="F:monooxygenase activity"/>
    <property type="evidence" value="ECO:0007669"/>
    <property type="project" value="UniProtKB-KW"/>
</dbReference>
<dbReference type="Proteomes" id="UP000799772">
    <property type="component" value="Unassembled WGS sequence"/>
</dbReference>
<evidence type="ECO:0000256" key="5">
    <source>
        <dbReference type="ARBA" id="ARBA00023033"/>
    </source>
</evidence>
<accession>A0A9P4M0H9</accession>
<dbReference type="AlphaFoldDB" id="A0A9P4M0H9"/>
<dbReference type="OrthoDB" id="16820at2759"/>
<comment type="similarity">
    <text evidence="1">Belongs to the paxM FAD-dependent monooxygenase family.</text>
</comment>
<evidence type="ECO:0000256" key="2">
    <source>
        <dbReference type="ARBA" id="ARBA00022630"/>
    </source>
</evidence>
<organism evidence="7 8">
    <name type="scientific">Rhizodiscina lignyota</name>
    <dbReference type="NCBI Taxonomy" id="1504668"/>
    <lineage>
        <taxon>Eukaryota</taxon>
        <taxon>Fungi</taxon>
        <taxon>Dikarya</taxon>
        <taxon>Ascomycota</taxon>
        <taxon>Pezizomycotina</taxon>
        <taxon>Dothideomycetes</taxon>
        <taxon>Pleosporomycetidae</taxon>
        <taxon>Aulographales</taxon>
        <taxon>Rhizodiscinaceae</taxon>
        <taxon>Rhizodiscina</taxon>
    </lineage>
</organism>
<protein>
    <submittedName>
        <fullName evidence="7">FAD/NAD(P)-binding domain-containing protein</fullName>
    </submittedName>
</protein>
<gene>
    <name evidence="7" type="ORF">NA57DRAFT_62360</name>
</gene>
<evidence type="ECO:0000256" key="1">
    <source>
        <dbReference type="ARBA" id="ARBA00007992"/>
    </source>
</evidence>
<dbReference type="Pfam" id="PF01494">
    <property type="entry name" value="FAD_binding_3"/>
    <property type="match status" value="1"/>
</dbReference>
<keyword evidence="2" id="KW-0285">Flavoprotein</keyword>
<dbReference type="InterPro" id="IPR036188">
    <property type="entry name" value="FAD/NAD-bd_sf"/>
</dbReference>
<dbReference type="EMBL" id="ML978145">
    <property type="protein sequence ID" value="KAF2092488.1"/>
    <property type="molecule type" value="Genomic_DNA"/>
</dbReference>
<sequence length="340" mass="37261">MKVIIVGAGLSGLSTAIALRKYLSQPLEIKIYDKTDPHDGSSDESDRRLKNQGAAISLQSNGLRVLRELDPALGERVYSAGYPCKHFTWKTASDFLLGHDYQDILPISRPILIQCLQDSLPTDFVSYKTVSRVVIREGKSPIVQFEDGSPDETADLVIGADGIRSPVRHSLFGDDSKYRPEYLGICAVGGVLDMALPEDYIKDPSITFIMGSTGVFGYCVPDRNLKLDHELITKQLCGRHKDWTDPLINKCLQNAELGNIYPIFIVPDVPFWGKNGVVLVGDAAHAMPPKTGQGSSQAFEDAQTLSLLLAEHLSGPRFNNPAINRDDIVAQAVERSVKGL</sequence>
<comment type="caution">
    <text evidence="7">The sequence shown here is derived from an EMBL/GenBank/DDBJ whole genome shotgun (WGS) entry which is preliminary data.</text>
</comment>
<name>A0A9P4M0H9_9PEZI</name>
<dbReference type="InterPro" id="IPR002938">
    <property type="entry name" value="FAD-bd"/>
</dbReference>
<keyword evidence="4" id="KW-0560">Oxidoreductase</keyword>
<dbReference type="PANTHER" id="PTHR13789:SF309">
    <property type="entry name" value="PUTATIVE (AFU_ORTHOLOGUE AFUA_6G14510)-RELATED"/>
    <property type="match status" value="1"/>
</dbReference>
<keyword evidence="3" id="KW-0274">FAD</keyword>
<dbReference type="SUPFAM" id="SSF51905">
    <property type="entry name" value="FAD/NAD(P)-binding domain"/>
    <property type="match status" value="1"/>
</dbReference>
<keyword evidence="5" id="KW-0503">Monooxygenase</keyword>
<evidence type="ECO:0000256" key="4">
    <source>
        <dbReference type="ARBA" id="ARBA00023002"/>
    </source>
</evidence>
<dbReference type="PRINTS" id="PR00420">
    <property type="entry name" value="RNGMNOXGNASE"/>
</dbReference>
<reference evidence="7" key="1">
    <citation type="journal article" date="2020" name="Stud. Mycol.">
        <title>101 Dothideomycetes genomes: a test case for predicting lifestyles and emergence of pathogens.</title>
        <authorList>
            <person name="Haridas S."/>
            <person name="Albert R."/>
            <person name="Binder M."/>
            <person name="Bloem J."/>
            <person name="Labutti K."/>
            <person name="Salamov A."/>
            <person name="Andreopoulos B."/>
            <person name="Baker S."/>
            <person name="Barry K."/>
            <person name="Bills G."/>
            <person name="Bluhm B."/>
            <person name="Cannon C."/>
            <person name="Castanera R."/>
            <person name="Culley D."/>
            <person name="Daum C."/>
            <person name="Ezra D."/>
            <person name="Gonzalez J."/>
            <person name="Henrissat B."/>
            <person name="Kuo A."/>
            <person name="Liang C."/>
            <person name="Lipzen A."/>
            <person name="Lutzoni F."/>
            <person name="Magnuson J."/>
            <person name="Mondo S."/>
            <person name="Nolan M."/>
            <person name="Ohm R."/>
            <person name="Pangilinan J."/>
            <person name="Park H.-J."/>
            <person name="Ramirez L."/>
            <person name="Alfaro M."/>
            <person name="Sun H."/>
            <person name="Tritt A."/>
            <person name="Yoshinaga Y."/>
            <person name="Zwiers L.-H."/>
            <person name="Turgeon B."/>
            <person name="Goodwin S."/>
            <person name="Spatafora J."/>
            <person name="Crous P."/>
            <person name="Grigoriev I."/>
        </authorList>
    </citation>
    <scope>NUCLEOTIDE SEQUENCE</scope>
    <source>
        <strain evidence="7">CBS 133067</strain>
    </source>
</reference>
<evidence type="ECO:0000256" key="3">
    <source>
        <dbReference type="ARBA" id="ARBA00022827"/>
    </source>
</evidence>
<evidence type="ECO:0000259" key="6">
    <source>
        <dbReference type="Pfam" id="PF01494"/>
    </source>
</evidence>
<dbReference type="PANTHER" id="PTHR13789">
    <property type="entry name" value="MONOOXYGENASE"/>
    <property type="match status" value="1"/>
</dbReference>
<dbReference type="Pfam" id="PF13450">
    <property type="entry name" value="NAD_binding_8"/>
    <property type="match status" value="1"/>
</dbReference>
<evidence type="ECO:0000313" key="8">
    <source>
        <dbReference type="Proteomes" id="UP000799772"/>
    </source>
</evidence>
<proteinExistence type="inferred from homology"/>